<dbReference type="Gene3D" id="3.90.550.10">
    <property type="entry name" value="Spore Coat Polysaccharide Biosynthesis Protein SpsA, Chain A"/>
    <property type="match status" value="1"/>
</dbReference>
<keyword evidence="2" id="KW-0808">Transferase</keyword>
<dbReference type="RefSeq" id="WP_060850079.1">
    <property type="nucleotide sequence ID" value="NZ_AP014705.1"/>
</dbReference>
<dbReference type="GO" id="GO:0016758">
    <property type="term" value="F:hexosyltransferase activity"/>
    <property type="evidence" value="ECO:0007669"/>
    <property type="project" value="UniProtKB-ARBA"/>
</dbReference>
<dbReference type="EMBL" id="AP014705">
    <property type="protein sequence ID" value="BAQ48905.1"/>
    <property type="molecule type" value="Genomic_DNA"/>
</dbReference>
<dbReference type="CDD" id="cd00761">
    <property type="entry name" value="Glyco_tranf_GTA_type"/>
    <property type="match status" value="1"/>
</dbReference>
<reference evidence="3" key="2">
    <citation type="submission" date="2015-01" db="EMBL/GenBank/DDBJ databases">
        <title>Complete genome sequence of Methylobacterium aquaticum strain 22A.</title>
        <authorList>
            <person name="Tani A."/>
            <person name="Ogura Y."/>
            <person name="Hayashi T."/>
        </authorList>
    </citation>
    <scope>NUCLEOTIDE SEQUENCE [LARGE SCALE GENOMIC DNA]</scope>
    <source>
        <strain evidence="3">MA-22A</strain>
        <plasmid evidence="3">Plasmid pMaq22A_1p DNA</plasmid>
    </source>
</reference>
<dbReference type="PANTHER" id="PTHR22916:SF3">
    <property type="entry name" value="UDP-GLCNAC:BETAGAL BETA-1,3-N-ACETYLGLUCOSAMINYLTRANSFERASE-LIKE PROTEIN 1"/>
    <property type="match status" value="1"/>
</dbReference>
<organism evidence="2 3">
    <name type="scientific">Methylobacterium aquaticum</name>
    <dbReference type="NCBI Taxonomy" id="270351"/>
    <lineage>
        <taxon>Bacteria</taxon>
        <taxon>Pseudomonadati</taxon>
        <taxon>Pseudomonadota</taxon>
        <taxon>Alphaproteobacteria</taxon>
        <taxon>Hyphomicrobiales</taxon>
        <taxon>Methylobacteriaceae</taxon>
        <taxon>Methylobacterium</taxon>
    </lineage>
</organism>
<dbReference type="InterPro" id="IPR001173">
    <property type="entry name" value="Glyco_trans_2-like"/>
</dbReference>
<geneLocation type="plasmid" evidence="3">
    <name>pMaq22A_1p DNA</name>
</geneLocation>
<dbReference type="KEGG" id="maqu:Maq22A_1p33030"/>
<sequence>MSLAHAAAATARDASPSDESYGIAEPQLARPVLSIVLPTYKRTDLLDRFFKHHVKMLDQIGFSYEILVVDDASPDNTQDIVASWAETCPHIRSIRHATNVGFRPNYLSCLREAKGHFTAYVGNDDLLIGETLRQHILRMAQDPDIVMVQAPWFLLDEYSDNKISGRSYEIDSEMRFYRGEHGRCLDFVLDRHVFPEWYIIRTNAVADIAGPYDRTTYHFFSQLSNALEIGDVVFAPEPYAIVTAVSRGHDTHVGNVETLFGWDEYRGGIEHLAAAARRHDPSWIQGQSDLLKRIQHFTNVRMEVALNLHLYSGNKNWLHAWHLKCRLEAYGITPLAPSVCAELSSLAAMEACVLELVRTGHRSIVVSERCFSIFREVIKVEPDVTLLCQGDTREAEATAYIAFGDAPDFPCKAVIDLAAAMRRYQA</sequence>
<evidence type="ECO:0000313" key="2">
    <source>
        <dbReference type="EMBL" id="BAQ48905.1"/>
    </source>
</evidence>
<dbReference type="OrthoDB" id="396512at2"/>
<reference evidence="2 3" key="1">
    <citation type="journal article" date="2015" name="Genome Announc.">
        <title>Complete Genome Sequence of Methylobacterium aquaticum Strain 22A, Isolated from Racomitrium japonicum Moss.</title>
        <authorList>
            <person name="Tani A."/>
            <person name="Ogura Y."/>
            <person name="Hayashi T."/>
            <person name="Kimbara K."/>
        </authorList>
    </citation>
    <scope>NUCLEOTIDE SEQUENCE [LARGE SCALE GENOMIC DNA]</scope>
    <source>
        <strain evidence="2 3">MA-22A</strain>
        <plasmid evidence="3">Plasmid pMaq22A_1p DNA</plasmid>
    </source>
</reference>
<dbReference type="SUPFAM" id="SSF53448">
    <property type="entry name" value="Nucleotide-diphospho-sugar transferases"/>
    <property type="match status" value="1"/>
</dbReference>
<feature type="domain" description="Glycosyltransferase 2-like" evidence="1">
    <location>
        <begin position="34"/>
        <end position="166"/>
    </location>
</feature>
<keyword evidence="2" id="KW-0614">Plasmid</keyword>
<dbReference type="AlphaFoldDB" id="A0A0C6FZP1"/>
<dbReference type="PATRIC" id="fig|270351.10.peg.5921"/>
<dbReference type="PANTHER" id="PTHR22916">
    <property type="entry name" value="GLYCOSYLTRANSFERASE"/>
    <property type="match status" value="1"/>
</dbReference>
<name>A0A0C6FZP1_9HYPH</name>
<dbReference type="InterPro" id="IPR029044">
    <property type="entry name" value="Nucleotide-diphossugar_trans"/>
</dbReference>
<accession>A0A0C6FZP1</accession>
<proteinExistence type="predicted"/>
<dbReference type="Proteomes" id="UP000061432">
    <property type="component" value="Plasmid pMaq22A_1p"/>
</dbReference>
<protein>
    <submittedName>
        <fullName evidence="2">Glycosyltransferases</fullName>
    </submittedName>
</protein>
<evidence type="ECO:0000259" key="1">
    <source>
        <dbReference type="Pfam" id="PF00535"/>
    </source>
</evidence>
<evidence type="ECO:0000313" key="3">
    <source>
        <dbReference type="Proteomes" id="UP000061432"/>
    </source>
</evidence>
<dbReference type="Pfam" id="PF00535">
    <property type="entry name" value="Glycos_transf_2"/>
    <property type="match status" value="1"/>
</dbReference>
<gene>
    <name evidence="2" type="primary">wcaA</name>
    <name evidence="2" type="ORF">Maq22A_1p33030</name>
</gene>